<dbReference type="GO" id="GO:0004497">
    <property type="term" value="F:monooxygenase activity"/>
    <property type="evidence" value="ECO:0007669"/>
    <property type="project" value="UniProtKB-KW"/>
</dbReference>
<evidence type="ECO:0000313" key="10">
    <source>
        <dbReference type="Proteomes" id="UP001049176"/>
    </source>
</evidence>
<evidence type="ECO:0000256" key="2">
    <source>
        <dbReference type="ARBA" id="ARBA00005179"/>
    </source>
</evidence>
<evidence type="ECO:0008006" key="11">
    <source>
        <dbReference type="Google" id="ProtNLM"/>
    </source>
</evidence>
<dbReference type="InterPro" id="IPR050364">
    <property type="entry name" value="Cytochrome_P450_fung"/>
</dbReference>
<dbReference type="Pfam" id="PF00067">
    <property type="entry name" value="p450"/>
    <property type="match status" value="1"/>
</dbReference>
<comment type="pathway">
    <text evidence="2">Secondary metabolite biosynthesis.</text>
</comment>
<comment type="similarity">
    <text evidence="3">Belongs to the cytochrome P450 family.</text>
</comment>
<dbReference type="RefSeq" id="XP_043011187.1">
    <property type="nucleotide sequence ID" value="XM_043150102.1"/>
</dbReference>
<reference evidence="9" key="1">
    <citation type="journal article" date="2021" name="Genome Biol. Evol.">
        <title>The assembled and annotated genome of the fairy-ring fungus Marasmius oreades.</title>
        <authorList>
            <person name="Hiltunen M."/>
            <person name="Ament-Velasquez S.L."/>
            <person name="Johannesson H."/>
        </authorList>
    </citation>
    <scope>NUCLEOTIDE SEQUENCE</scope>
    <source>
        <strain evidence="9">03SP1</strain>
    </source>
</reference>
<dbReference type="Gene3D" id="1.10.630.10">
    <property type="entry name" value="Cytochrome P450"/>
    <property type="match status" value="1"/>
</dbReference>
<dbReference type="InterPro" id="IPR036396">
    <property type="entry name" value="Cyt_P450_sf"/>
</dbReference>
<proteinExistence type="inferred from homology"/>
<dbReference type="AlphaFoldDB" id="A0A9P7S423"/>
<gene>
    <name evidence="9" type="ORF">E1B28_005537</name>
</gene>
<dbReference type="GO" id="GO:0020037">
    <property type="term" value="F:heme binding"/>
    <property type="evidence" value="ECO:0007669"/>
    <property type="project" value="InterPro"/>
</dbReference>
<dbReference type="PANTHER" id="PTHR46300">
    <property type="entry name" value="P450, PUTATIVE (EUROFUNG)-RELATED-RELATED"/>
    <property type="match status" value="1"/>
</dbReference>
<evidence type="ECO:0000256" key="7">
    <source>
        <dbReference type="ARBA" id="ARBA00023004"/>
    </source>
</evidence>
<keyword evidence="7" id="KW-0408">Iron</keyword>
<keyword evidence="5" id="KW-0479">Metal-binding</keyword>
<sequence>MRVVYGHQVKSDDDAFMQLANSFVDAASNSGPIGNTPVDLFPWLRYFPSWFPGTYYAKKARSWYKTIRKIYDIPVECVQVEMKDRTVTRSFVSDKLEELRDVDITGPEVLGLEEVKGAAATLFTAGQETSYNTLTGFMLAMILNPTIQQRAYEEIATVVGQDRLPDLSDRKSLPYLECILHETFRCVRFMRASNCRKVAYRASLGRSSSGSAR</sequence>
<dbReference type="Proteomes" id="UP001049176">
    <property type="component" value="Chromosome 3"/>
</dbReference>
<dbReference type="KEGG" id="more:E1B28_005537"/>
<comment type="cofactor">
    <cofactor evidence="1">
        <name>heme</name>
        <dbReference type="ChEBI" id="CHEBI:30413"/>
    </cofactor>
</comment>
<evidence type="ECO:0000256" key="8">
    <source>
        <dbReference type="ARBA" id="ARBA00023033"/>
    </source>
</evidence>
<keyword evidence="6" id="KW-0560">Oxidoreductase</keyword>
<evidence type="ECO:0000256" key="4">
    <source>
        <dbReference type="ARBA" id="ARBA00022617"/>
    </source>
</evidence>
<name>A0A9P7S423_9AGAR</name>
<accession>A0A9P7S423</accession>
<comment type="caution">
    <text evidence="9">The sequence shown here is derived from an EMBL/GenBank/DDBJ whole genome shotgun (WGS) entry which is preliminary data.</text>
</comment>
<dbReference type="InterPro" id="IPR001128">
    <property type="entry name" value="Cyt_P450"/>
</dbReference>
<protein>
    <recommendedName>
        <fullName evidence="11">Cytochrome P450</fullName>
    </recommendedName>
</protein>
<evidence type="ECO:0000313" key="9">
    <source>
        <dbReference type="EMBL" id="KAG7094717.1"/>
    </source>
</evidence>
<dbReference type="InterPro" id="IPR002401">
    <property type="entry name" value="Cyt_P450_E_grp-I"/>
</dbReference>
<dbReference type="OrthoDB" id="2789670at2759"/>
<dbReference type="GO" id="GO:0016705">
    <property type="term" value="F:oxidoreductase activity, acting on paired donors, with incorporation or reduction of molecular oxygen"/>
    <property type="evidence" value="ECO:0007669"/>
    <property type="project" value="InterPro"/>
</dbReference>
<dbReference type="SUPFAM" id="SSF48264">
    <property type="entry name" value="Cytochrome P450"/>
    <property type="match status" value="1"/>
</dbReference>
<keyword evidence="8" id="KW-0503">Monooxygenase</keyword>
<dbReference type="PRINTS" id="PR00463">
    <property type="entry name" value="EP450I"/>
</dbReference>
<organism evidence="9 10">
    <name type="scientific">Marasmius oreades</name>
    <name type="common">fairy-ring Marasmius</name>
    <dbReference type="NCBI Taxonomy" id="181124"/>
    <lineage>
        <taxon>Eukaryota</taxon>
        <taxon>Fungi</taxon>
        <taxon>Dikarya</taxon>
        <taxon>Basidiomycota</taxon>
        <taxon>Agaricomycotina</taxon>
        <taxon>Agaricomycetes</taxon>
        <taxon>Agaricomycetidae</taxon>
        <taxon>Agaricales</taxon>
        <taxon>Marasmiineae</taxon>
        <taxon>Marasmiaceae</taxon>
        <taxon>Marasmius</taxon>
    </lineage>
</organism>
<dbReference type="GeneID" id="66074613"/>
<dbReference type="GO" id="GO:0005506">
    <property type="term" value="F:iron ion binding"/>
    <property type="evidence" value="ECO:0007669"/>
    <property type="project" value="InterPro"/>
</dbReference>
<evidence type="ECO:0000256" key="5">
    <source>
        <dbReference type="ARBA" id="ARBA00022723"/>
    </source>
</evidence>
<dbReference type="EMBL" id="CM032183">
    <property type="protein sequence ID" value="KAG7094717.1"/>
    <property type="molecule type" value="Genomic_DNA"/>
</dbReference>
<evidence type="ECO:0000256" key="1">
    <source>
        <dbReference type="ARBA" id="ARBA00001971"/>
    </source>
</evidence>
<evidence type="ECO:0000256" key="6">
    <source>
        <dbReference type="ARBA" id="ARBA00023002"/>
    </source>
</evidence>
<dbReference type="PANTHER" id="PTHR46300:SF5">
    <property type="entry name" value="CYTOCHROME P450"/>
    <property type="match status" value="1"/>
</dbReference>
<evidence type="ECO:0000256" key="3">
    <source>
        <dbReference type="ARBA" id="ARBA00010617"/>
    </source>
</evidence>
<keyword evidence="4" id="KW-0349">Heme</keyword>
<keyword evidence="10" id="KW-1185">Reference proteome</keyword>